<evidence type="ECO:0000313" key="4">
    <source>
        <dbReference type="Proteomes" id="UP000000600"/>
    </source>
</evidence>
<sequence>MALKKKDSICSSRYYTQNVNDSQEDDWKFIRDAQNILRKQKSQHVEEFVTPSKVRFVRYSFQQTQQKKSKKSLLNDDSFQSNRFLLLLFNIMNILKVLLLVFLILSVTAQQLRGNNDQPEASSEVKKCSCGSGKTTTGGQGQNKVSLLQYQEALKKLHDGIKEASSDFKAKHI</sequence>
<dbReference type="RefSeq" id="XP_001438152.1">
    <property type="nucleotide sequence ID" value="XM_001438115.2"/>
</dbReference>
<dbReference type="AlphaFoldDB" id="A0CIY8"/>
<reference evidence="3 4" key="1">
    <citation type="journal article" date="2006" name="Nature">
        <title>Global trends of whole-genome duplications revealed by the ciliate Paramecium tetraurelia.</title>
        <authorList>
            <consortium name="Genoscope"/>
            <person name="Aury J.-M."/>
            <person name="Jaillon O."/>
            <person name="Duret L."/>
            <person name="Noel B."/>
            <person name="Jubin C."/>
            <person name="Porcel B.M."/>
            <person name="Segurens B."/>
            <person name="Daubin V."/>
            <person name="Anthouard V."/>
            <person name="Aiach N."/>
            <person name="Arnaiz O."/>
            <person name="Billaut A."/>
            <person name="Beisson J."/>
            <person name="Blanc I."/>
            <person name="Bouhouche K."/>
            <person name="Camara F."/>
            <person name="Duharcourt S."/>
            <person name="Guigo R."/>
            <person name="Gogendeau D."/>
            <person name="Katinka M."/>
            <person name="Keller A.-M."/>
            <person name="Kissmehl R."/>
            <person name="Klotz C."/>
            <person name="Koll F."/>
            <person name="Le Moue A."/>
            <person name="Lepere C."/>
            <person name="Malinsky S."/>
            <person name="Nowacki M."/>
            <person name="Nowak J.K."/>
            <person name="Plattner H."/>
            <person name="Poulain J."/>
            <person name="Ruiz F."/>
            <person name="Serrano V."/>
            <person name="Zagulski M."/>
            <person name="Dessen P."/>
            <person name="Betermier M."/>
            <person name="Weissenbach J."/>
            <person name="Scarpelli C."/>
            <person name="Schachter V."/>
            <person name="Sperling L."/>
            <person name="Meyer E."/>
            <person name="Cohen J."/>
            <person name="Wincker P."/>
        </authorList>
    </citation>
    <scope>NUCLEOTIDE SEQUENCE [LARGE SCALE GENOMIC DNA]</scope>
    <source>
        <strain evidence="3 4">Stock d4-2</strain>
    </source>
</reference>
<dbReference type="InParanoid" id="A0CIY8"/>
<protein>
    <submittedName>
        <fullName evidence="3">Uncharacterized protein</fullName>
    </submittedName>
</protein>
<organism evidence="3 4">
    <name type="scientific">Paramecium tetraurelia</name>
    <dbReference type="NCBI Taxonomy" id="5888"/>
    <lineage>
        <taxon>Eukaryota</taxon>
        <taxon>Sar</taxon>
        <taxon>Alveolata</taxon>
        <taxon>Ciliophora</taxon>
        <taxon>Intramacronucleata</taxon>
        <taxon>Oligohymenophorea</taxon>
        <taxon>Peniculida</taxon>
        <taxon>Parameciidae</taxon>
        <taxon>Paramecium</taxon>
    </lineage>
</organism>
<feature type="transmembrane region" description="Helical" evidence="2">
    <location>
        <begin position="84"/>
        <end position="105"/>
    </location>
</feature>
<evidence type="ECO:0000256" key="1">
    <source>
        <dbReference type="SAM" id="MobiDB-lite"/>
    </source>
</evidence>
<evidence type="ECO:0000256" key="2">
    <source>
        <dbReference type="SAM" id="Phobius"/>
    </source>
</evidence>
<keyword evidence="4" id="KW-1185">Reference proteome</keyword>
<keyword evidence="2" id="KW-0812">Transmembrane</keyword>
<dbReference type="EMBL" id="CT868085">
    <property type="protein sequence ID" value="CAK70755.1"/>
    <property type="molecule type" value="Genomic_DNA"/>
</dbReference>
<accession>A0CIY8</accession>
<keyword evidence="2" id="KW-0472">Membrane</keyword>
<dbReference type="HOGENOM" id="CLU_1550507_0_0_1"/>
<dbReference type="Proteomes" id="UP000000600">
    <property type="component" value="Unassembled WGS sequence"/>
</dbReference>
<dbReference type="KEGG" id="ptm:GSPATT00007890001"/>
<dbReference type="GeneID" id="5023937"/>
<feature type="region of interest" description="Disordered" evidence="1">
    <location>
        <begin position="115"/>
        <end position="140"/>
    </location>
</feature>
<proteinExistence type="predicted"/>
<gene>
    <name evidence="3" type="ORF">GSPATT00007890001</name>
</gene>
<keyword evidence="2" id="KW-1133">Transmembrane helix</keyword>
<evidence type="ECO:0000313" key="3">
    <source>
        <dbReference type="EMBL" id="CAK70755.1"/>
    </source>
</evidence>
<name>A0CIY8_PARTE</name>